<dbReference type="GO" id="GO:0005634">
    <property type="term" value="C:nucleus"/>
    <property type="evidence" value="ECO:0007669"/>
    <property type="project" value="UniProtKB-SubCell"/>
</dbReference>
<dbReference type="PANTHER" id="PTHR31845">
    <property type="entry name" value="FINGER DOMAIN PROTEIN, PUTATIVE-RELATED"/>
    <property type="match status" value="1"/>
</dbReference>
<feature type="region of interest" description="Disordered" evidence="6">
    <location>
        <begin position="298"/>
        <end position="371"/>
    </location>
</feature>
<dbReference type="PANTHER" id="PTHR31845:SF19">
    <property type="entry name" value="TRANSCRIPTION FACTOR DOMAIN-CONTAINING PROTEIN"/>
    <property type="match status" value="1"/>
</dbReference>
<dbReference type="InterPro" id="IPR051089">
    <property type="entry name" value="prtT"/>
</dbReference>
<dbReference type="InParanoid" id="A0A409X115"/>
<evidence type="ECO:0000256" key="4">
    <source>
        <dbReference type="ARBA" id="ARBA00023163"/>
    </source>
</evidence>
<sequence length="489" mass="53357">MATDLNLHRKTAVTSADTAEGRARDVEIHNRERTWILCFCLDRSFSAQMGKPSSVKEDYIIRHTHEWYTSPVANPSDASLAAYCSTGRRKGKGTEQGNELQRILSRSLEFLYSGTDSPSGLQVQCDYMLVIKTFETQVLAWAQEWIEHRSWSVETSTPLDYKRMISQFYLNYAMLVLNSFGLQNALDRNPVDIGHFFARVHASAHACATIVRDQLGPSGYMKYSPDSHFVQTSYAVLSLLKLVRPEFQAFLDNEQETLALVRDVADVLDNIAANPLHTPALYSTFLRALISAKLDQTSGSSEDKAANGDSNGNDNTEGTNSMSMDGQPEFTNNNSNSSGLTLNNHQLPPHSSASSSSSHQNANPFGVPEPSYMLNEFQFDSEMGPVADMSTFPPTMAPNPSAEDGMGMMLTMENILSSGFWDSYNSMDGLSGGFVFGAGGSGLITPRFGGSPAQSGSNTPGRAGMTLTQGRIDAAFDTNSRGEGIKMDA</sequence>
<dbReference type="EMBL" id="NHYE01004463">
    <property type="protein sequence ID" value="PPQ84463.1"/>
    <property type="molecule type" value="Genomic_DNA"/>
</dbReference>
<keyword evidence="4" id="KW-0804">Transcription</keyword>
<comment type="caution">
    <text evidence="8">The sequence shown here is derived from an EMBL/GenBank/DDBJ whole genome shotgun (WGS) entry which is preliminary data.</text>
</comment>
<gene>
    <name evidence="8" type="ORF">CVT26_007394</name>
</gene>
<dbReference type="AlphaFoldDB" id="A0A409X115"/>
<organism evidence="8 9">
    <name type="scientific">Gymnopilus dilepis</name>
    <dbReference type="NCBI Taxonomy" id="231916"/>
    <lineage>
        <taxon>Eukaryota</taxon>
        <taxon>Fungi</taxon>
        <taxon>Dikarya</taxon>
        <taxon>Basidiomycota</taxon>
        <taxon>Agaricomycotina</taxon>
        <taxon>Agaricomycetes</taxon>
        <taxon>Agaricomycetidae</taxon>
        <taxon>Agaricales</taxon>
        <taxon>Agaricineae</taxon>
        <taxon>Hymenogastraceae</taxon>
        <taxon>Gymnopilus</taxon>
    </lineage>
</organism>
<evidence type="ECO:0000313" key="8">
    <source>
        <dbReference type="EMBL" id="PPQ84463.1"/>
    </source>
</evidence>
<feature type="region of interest" description="Disordered" evidence="6">
    <location>
        <begin position="1"/>
        <end position="21"/>
    </location>
</feature>
<dbReference type="GO" id="GO:0000981">
    <property type="term" value="F:DNA-binding transcription factor activity, RNA polymerase II-specific"/>
    <property type="evidence" value="ECO:0007669"/>
    <property type="project" value="TreeGrafter"/>
</dbReference>
<dbReference type="Pfam" id="PF04082">
    <property type="entry name" value="Fungal_trans"/>
    <property type="match status" value="1"/>
</dbReference>
<name>A0A409X115_9AGAR</name>
<dbReference type="STRING" id="231916.A0A409X115"/>
<reference evidence="8 9" key="1">
    <citation type="journal article" date="2018" name="Evol. Lett.">
        <title>Horizontal gene cluster transfer increased hallucinogenic mushroom diversity.</title>
        <authorList>
            <person name="Reynolds H.T."/>
            <person name="Vijayakumar V."/>
            <person name="Gluck-Thaler E."/>
            <person name="Korotkin H.B."/>
            <person name="Matheny P.B."/>
            <person name="Slot J.C."/>
        </authorList>
    </citation>
    <scope>NUCLEOTIDE SEQUENCE [LARGE SCALE GENOMIC DNA]</scope>
    <source>
        <strain evidence="8 9">SRW20</strain>
    </source>
</reference>
<evidence type="ECO:0000259" key="7">
    <source>
        <dbReference type="Pfam" id="PF04082"/>
    </source>
</evidence>
<dbReference type="InterPro" id="IPR007219">
    <property type="entry name" value="XnlR_reg_dom"/>
</dbReference>
<proteinExistence type="predicted"/>
<accession>A0A409X115</accession>
<feature type="compositionally biased region" description="Low complexity" evidence="6">
    <location>
        <begin position="331"/>
        <end position="344"/>
    </location>
</feature>
<feature type="domain" description="Xylanolytic transcriptional activator regulatory" evidence="7">
    <location>
        <begin position="1"/>
        <end position="60"/>
    </location>
</feature>
<evidence type="ECO:0000313" key="9">
    <source>
        <dbReference type="Proteomes" id="UP000284706"/>
    </source>
</evidence>
<dbReference type="GO" id="GO:0008270">
    <property type="term" value="F:zinc ion binding"/>
    <property type="evidence" value="ECO:0007669"/>
    <property type="project" value="InterPro"/>
</dbReference>
<keyword evidence="5" id="KW-0539">Nucleus</keyword>
<evidence type="ECO:0000256" key="5">
    <source>
        <dbReference type="ARBA" id="ARBA00023242"/>
    </source>
</evidence>
<protein>
    <recommendedName>
        <fullName evidence="7">Xylanolytic transcriptional activator regulatory domain-containing protein</fullName>
    </recommendedName>
</protein>
<evidence type="ECO:0000256" key="1">
    <source>
        <dbReference type="ARBA" id="ARBA00004123"/>
    </source>
</evidence>
<dbReference type="GO" id="GO:0000976">
    <property type="term" value="F:transcription cis-regulatory region binding"/>
    <property type="evidence" value="ECO:0007669"/>
    <property type="project" value="TreeGrafter"/>
</dbReference>
<evidence type="ECO:0000256" key="2">
    <source>
        <dbReference type="ARBA" id="ARBA00023015"/>
    </source>
</evidence>
<keyword evidence="2" id="KW-0805">Transcription regulation</keyword>
<keyword evidence="3" id="KW-0238">DNA-binding</keyword>
<feature type="compositionally biased region" description="Polar residues" evidence="6">
    <location>
        <begin position="308"/>
        <end position="324"/>
    </location>
</feature>
<keyword evidence="9" id="KW-1185">Reference proteome</keyword>
<comment type="subcellular location">
    <subcellularLocation>
        <location evidence="1">Nucleus</location>
    </subcellularLocation>
</comment>
<dbReference type="OrthoDB" id="3429912at2759"/>
<dbReference type="CDD" id="cd12148">
    <property type="entry name" value="fungal_TF_MHR"/>
    <property type="match status" value="1"/>
</dbReference>
<dbReference type="Proteomes" id="UP000284706">
    <property type="component" value="Unassembled WGS sequence"/>
</dbReference>
<evidence type="ECO:0000256" key="6">
    <source>
        <dbReference type="SAM" id="MobiDB-lite"/>
    </source>
</evidence>
<evidence type="ECO:0000256" key="3">
    <source>
        <dbReference type="ARBA" id="ARBA00023125"/>
    </source>
</evidence>
<dbReference type="GO" id="GO:0006351">
    <property type="term" value="P:DNA-templated transcription"/>
    <property type="evidence" value="ECO:0007669"/>
    <property type="project" value="InterPro"/>
</dbReference>